<dbReference type="OrthoDB" id="1887033at2759"/>
<feature type="signal peptide" evidence="6">
    <location>
        <begin position="1"/>
        <end position="20"/>
    </location>
</feature>
<name>A0A9P7CYM3_9AGAM</name>
<dbReference type="Pfam" id="PF00150">
    <property type="entry name" value="Cellulase"/>
    <property type="match status" value="1"/>
</dbReference>
<comment type="caution">
    <text evidence="8">The sequence shown here is derived from an EMBL/GenBank/DDBJ whole genome shotgun (WGS) entry which is preliminary data.</text>
</comment>
<feature type="chain" id="PRO_5040315776" evidence="6">
    <location>
        <begin position="21"/>
        <end position="519"/>
    </location>
</feature>
<feature type="domain" description="Glycoside hydrolase family 5" evidence="7">
    <location>
        <begin position="83"/>
        <end position="419"/>
    </location>
</feature>
<keyword evidence="3 4" id="KW-0326">Glycosidase</keyword>
<dbReference type="GO" id="GO:0009251">
    <property type="term" value="P:glucan catabolic process"/>
    <property type="evidence" value="ECO:0007669"/>
    <property type="project" value="TreeGrafter"/>
</dbReference>
<evidence type="ECO:0000259" key="7">
    <source>
        <dbReference type="Pfam" id="PF00150"/>
    </source>
</evidence>
<feature type="region of interest" description="Disordered" evidence="5">
    <location>
        <begin position="464"/>
        <end position="496"/>
    </location>
</feature>
<dbReference type="EMBL" id="JABBWD010000061">
    <property type="protein sequence ID" value="KAG1771068.1"/>
    <property type="molecule type" value="Genomic_DNA"/>
</dbReference>
<dbReference type="InterPro" id="IPR050386">
    <property type="entry name" value="Glycosyl_hydrolase_5"/>
</dbReference>
<dbReference type="GO" id="GO:0009986">
    <property type="term" value="C:cell surface"/>
    <property type="evidence" value="ECO:0007669"/>
    <property type="project" value="TreeGrafter"/>
</dbReference>
<evidence type="ECO:0000256" key="1">
    <source>
        <dbReference type="ARBA" id="ARBA00005641"/>
    </source>
</evidence>
<evidence type="ECO:0000313" key="9">
    <source>
        <dbReference type="Proteomes" id="UP000714275"/>
    </source>
</evidence>
<organism evidence="8 9">
    <name type="scientific">Suillus placidus</name>
    <dbReference type="NCBI Taxonomy" id="48579"/>
    <lineage>
        <taxon>Eukaryota</taxon>
        <taxon>Fungi</taxon>
        <taxon>Dikarya</taxon>
        <taxon>Basidiomycota</taxon>
        <taxon>Agaricomycotina</taxon>
        <taxon>Agaricomycetes</taxon>
        <taxon>Agaricomycetidae</taxon>
        <taxon>Boletales</taxon>
        <taxon>Suillineae</taxon>
        <taxon>Suillaceae</taxon>
        <taxon>Suillus</taxon>
    </lineage>
</organism>
<keyword evidence="9" id="KW-1185">Reference proteome</keyword>
<accession>A0A9P7CYM3</accession>
<dbReference type="Proteomes" id="UP000714275">
    <property type="component" value="Unassembled WGS sequence"/>
</dbReference>
<evidence type="ECO:0000256" key="5">
    <source>
        <dbReference type="SAM" id="MobiDB-lite"/>
    </source>
</evidence>
<dbReference type="SUPFAM" id="SSF51445">
    <property type="entry name" value="(Trans)glycosidases"/>
    <property type="match status" value="1"/>
</dbReference>
<dbReference type="AlphaFoldDB" id="A0A9P7CYM3"/>
<proteinExistence type="inferred from homology"/>
<gene>
    <name evidence="8" type="ORF">EV702DRAFT_977552</name>
</gene>
<evidence type="ECO:0000256" key="3">
    <source>
        <dbReference type="ARBA" id="ARBA00023295"/>
    </source>
</evidence>
<keyword evidence="6" id="KW-0732">Signal</keyword>
<dbReference type="InterPro" id="IPR017853">
    <property type="entry name" value="GH"/>
</dbReference>
<dbReference type="GO" id="GO:0005576">
    <property type="term" value="C:extracellular region"/>
    <property type="evidence" value="ECO:0007669"/>
    <property type="project" value="TreeGrafter"/>
</dbReference>
<reference evidence="8" key="1">
    <citation type="journal article" date="2020" name="New Phytol.">
        <title>Comparative genomics reveals dynamic genome evolution in host specialist ectomycorrhizal fungi.</title>
        <authorList>
            <person name="Lofgren L.A."/>
            <person name="Nguyen N.H."/>
            <person name="Vilgalys R."/>
            <person name="Ruytinx J."/>
            <person name="Liao H.L."/>
            <person name="Branco S."/>
            <person name="Kuo A."/>
            <person name="LaButti K."/>
            <person name="Lipzen A."/>
            <person name="Andreopoulos W."/>
            <person name="Pangilinan J."/>
            <person name="Riley R."/>
            <person name="Hundley H."/>
            <person name="Na H."/>
            <person name="Barry K."/>
            <person name="Grigoriev I.V."/>
            <person name="Stajich J.E."/>
            <person name="Kennedy P.G."/>
        </authorList>
    </citation>
    <scope>NUCLEOTIDE SEQUENCE</scope>
    <source>
        <strain evidence="8">DOB743</strain>
    </source>
</reference>
<sequence>MRHILTGLVLSTAFVARAWAGQPTHIYGVNLGSWLVLELWMLPQGWVDMGGQLCGSDCSTCISTESSFAKAYPDTVDTTFAQHWDTWFTQSDVNTLKAAGINTVRIPLGYWIVEDLVDRPYESYPRGGLNYLRRGLGWLKDAGIQVILDHHGLPGVQTAQQMFTGSCTTDVQFYTPYNYRRALVWTAVMTTLSHLDPDFGNVFAIEAANEPINDAAQTPNYGTFQENFVQTIRAVELTLGISVPSSNLSVSVSASVSNNFTAALNETSSATIFSAEVQAALSEAVPIIVRIGAAYGLQTIFEASPFKQSRTPLVANFMDVNWQYNNPSNPADAAIGPQAYDDHLYYSSAVCHDPTSYMISICNLPQIQADATLGNSPLWFGEWSLDTQFNATDAFLYQWADAQKLAYSKGAGWIYWNFKIEISNLTNGNARARQWSYLEGLELGFFTQDPTAFHNPNVCAPYTNSTSNGTSNGTSSSTSSSTSNSTSNSTSSSVSISIPTTGYQPLLYSMFSLLSLIFL</sequence>
<evidence type="ECO:0000256" key="6">
    <source>
        <dbReference type="SAM" id="SignalP"/>
    </source>
</evidence>
<dbReference type="PANTHER" id="PTHR31297:SF42">
    <property type="entry name" value="GLYCOSIDE HYDROLASE FAMILY 5 DOMAIN-CONTAINING PROTEIN"/>
    <property type="match status" value="1"/>
</dbReference>
<dbReference type="GO" id="GO:0008422">
    <property type="term" value="F:beta-glucosidase activity"/>
    <property type="evidence" value="ECO:0007669"/>
    <property type="project" value="TreeGrafter"/>
</dbReference>
<protein>
    <submittedName>
        <fullName evidence="8">Glycoside hydrolase family 5 protein</fullName>
    </submittedName>
</protein>
<dbReference type="Gene3D" id="3.20.20.80">
    <property type="entry name" value="Glycosidases"/>
    <property type="match status" value="1"/>
</dbReference>
<evidence type="ECO:0000256" key="2">
    <source>
        <dbReference type="ARBA" id="ARBA00022801"/>
    </source>
</evidence>
<keyword evidence="2 4" id="KW-0378">Hydrolase</keyword>
<comment type="similarity">
    <text evidence="1 4">Belongs to the glycosyl hydrolase 5 (cellulase A) family.</text>
</comment>
<dbReference type="PANTHER" id="PTHR31297">
    <property type="entry name" value="GLUCAN ENDO-1,6-BETA-GLUCOSIDASE B"/>
    <property type="match status" value="1"/>
</dbReference>
<dbReference type="InterPro" id="IPR001547">
    <property type="entry name" value="Glyco_hydro_5"/>
</dbReference>
<evidence type="ECO:0000256" key="4">
    <source>
        <dbReference type="RuleBase" id="RU361153"/>
    </source>
</evidence>
<feature type="compositionally biased region" description="Low complexity" evidence="5">
    <location>
        <begin position="464"/>
        <end position="493"/>
    </location>
</feature>
<evidence type="ECO:0000313" key="8">
    <source>
        <dbReference type="EMBL" id="KAG1771068.1"/>
    </source>
</evidence>